<dbReference type="Pfam" id="PF08798">
    <property type="entry name" value="CRISPR_assoc"/>
    <property type="match status" value="1"/>
</dbReference>
<dbReference type="RefSeq" id="WP_113631043.1">
    <property type="nucleotide sequence ID" value="NZ_QHCV01000065.1"/>
</dbReference>
<dbReference type="NCBIfam" id="TIGR01907">
    <property type="entry name" value="casE_Cse3"/>
    <property type="match status" value="1"/>
</dbReference>
<dbReference type="InterPro" id="IPR010179">
    <property type="entry name" value="CRISPR-assoc_prot_Cse3"/>
</dbReference>
<organism evidence="1 2">
    <name type="scientific">Corynebacterium heidelbergense</name>
    <dbReference type="NCBI Taxonomy" id="2055947"/>
    <lineage>
        <taxon>Bacteria</taxon>
        <taxon>Bacillati</taxon>
        <taxon>Actinomycetota</taxon>
        <taxon>Actinomycetes</taxon>
        <taxon>Mycobacteriales</taxon>
        <taxon>Corynebacteriaceae</taxon>
        <taxon>Corynebacterium</taxon>
    </lineage>
</organism>
<dbReference type="Gene3D" id="3.30.70.1210">
    <property type="entry name" value="Crispr-associated protein, domain 2"/>
    <property type="match status" value="1"/>
</dbReference>
<comment type="caution">
    <text evidence="1">The sequence shown here is derived from an EMBL/GenBank/DDBJ whole genome shotgun (WGS) entry which is preliminary data.</text>
</comment>
<dbReference type="Proteomes" id="UP000251577">
    <property type="component" value="Unassembled WGS sequence"/>
</dbReference>
<accession>A0A364V4Y4</accession>
<evidence type="ECO:0000313" key="2">
    <source>
        <dbReference type="Proteomes" id="UP000251577"/>
    </source>
</evidence>
<gene>
    <name evidence="1" type="primary">cas6e</name>
    <name evidence="1" type="ORF">DLJ54_06990</name>
</gene>
<protein>
    <submittedName>
        <fullName evidence="1">Type I-E CRISPR-associated protein Cas6/Cse3/CasE</fullName>
    </submittedName>
</protein>
<dbReference type="SUPFAM" id="SSF117987">
    <property type="entry name" value="CRISPR-associated protein"/>
    <property type="match status" value="2"/>
</dbReference>
<dbReference type="EMBL" id="QHCV01000065">
    <property type="protein sequence ID" value="RAV31705.1"/>
    <property type="molecule type" value="Genomic_DNA"/>
</dbReference>
<evidence type="ECO:0000313" key="1">
    <source>
        <dbReference type="EMBL" id="RAV31705.1"/>
    </source>
</evidence>
<name>A0A364V4Y4_9CORY</name>
<sequence>MYLSRMLLNPQRRKTRFFLASPHAMHAAVMSCFPTPLDGVNRERVLWRIDQLGNRVVLYIVSPDRPSFEHLQEQAGWSAQSSWDTRPYGAALQRIENGQTFAFRVLVNPTHVVTKDGKKKRMGHETAEHQLRWLIDRSSQAGFSVVEQDGDPMIRVVRSDKISFRRGSGKVTLVRAGFDGVLRVEDATAFVRTLTQGIGRGKGYGCGLLTIAAVAASESAKAA</sequence>
<keyword evidence="2" id="KW-1185">Reference proteome</keyword>
<dbReference type="AlphaFoldDB" id="A0A364V4Y4"/>
<dbReference type="Gene3D" id="3.30.70.1200">
    <property type="entry name" value="Crispr-associated protein, domain 1"/>
    <property type="match status" value="1"/>
</dbReference>
<proteinExistence type="predicted"/>
<reference evidence="1 2" key="1">
    <citation type="journal article" date="2018" name="Syst. Appl. Microbiol.">
        <title>Corynebacterium heidelbergense sp. nov., isolated from the preen glands of Egyptian geese (Alopochen aegyptiacus).</title>
        <authorList>
            <person name="Braun M.S."/>
            <person name="Wang E."/>
            <person name="Zimmermann S."/>
            <person name="Wink M."/>
        </authorList>
    </citation>
    <scope>NUCLEOTIDE SEQUENCE [LARGE SCALE GENOMIC DNA]</scope>
    <source>
        <strain evidence="1 2">647</strain>
    </source>
</reference>
<dbReference type="PROSITE" id="PS51257">
    <property type="entry name" value="PROKAR_LIPOPROTEIN"/>
    <property type="match status" value="1"/>
</dbReference>
<dbReference type="SMART" id="SM01101">
    <property type="entry name" value="CRISPR_assoc"/>
    <property type="match status" value="1"/>
</dbReference>
<dbReference type="CDD" id="cd09727">
    <property type="entry name" value="Cas6_I-E"/>
    <property type="match status" value="1"/>
</dbReference>